<keyword evidence="1 3" id="KW-0413">Isomerase</keyword>
<keyword evidence="1" id="KW-0697">Rotamase</keyword>
<dbReference type="InterPro" id="IPR000297">
    <property type="entry name" value="PPIase_PpiC"/>
</dbReference>
<evidence type="ECO:0000313" key="4">
    <source>
        <dbReference type="Proteomes" id="UP001300383"/>
    </source>
</evidence>
<dbReference type="PROSITE" id="PS50198">
    <property type="entry name" value="PPIC_PPIASE_2"/>
    <property type="match status" value="1"/>
</dbReference>
<dbReference type="SUPFAM" id="SSF54534">
    <property type="entry name" value="FKBP-like"/>
    <property type="match status" value="1"/>
</dbReference>
<proteinExistence type="predicted"/>
<accession>A0AAP4EXA6</accession>
<sequence>MEVFDVRKIGKRAAALGMILCMLLPVLGGCGKKGGIRFTAGLKDTELFRLEEEICERPEAMIFMLSQKTKYEHEYGSGIWEVMIGDKTFGEYMRDNLQDFLAKMKCMVLMAEKYEVVLTDEENVRISQAAETYVNGLSDQVRKATSIDKTAAETVFHDYYISNRLMEKLTADVSTEISEDEARVIRVQQIFLGTEGLSGTEKEVKRTEAQNIRTQAEAGADFSVLGKNENEAEEFELELCRGEAEPQFEEAAFALSSGQISEVVETAYGFHVIKCINNYDEAKTAENKEALVRKHKEDRFYEYYDAFVKTIVAEYNEKAWKRLDYREDFGTPGSDFYEVYYQYFNDGQQ</sequence>
<dbReference type="EC" id="5.2.1.8" evidence="3"/>
<dbReference type="AlphaFoldDB" id="A0AAP4EXA6"/>
<dbReference type="RefSeq" id="WP_283230812.1">
    <property type="nucleotide sequence ID" value="NZ_JASGBQ010000011.1"/>
</dbReference>
<evidence type="ECO:0000259" key="2">
    <source>
        <dbReference type="PROSITE" id="PS50198"/>
    </source>
</evidence>
<dbReference type="Gene3D" id="3.10.50.40">
    <property type="match status" value="1"/>
</dbReference>
<dbReference type="PANTHER" id="PTHR47245:SF2">
    <property type="entry name" value="PEPTIDYL-PROLYL CIS-TRANS ISOMERASE HP_0175-RELATED"/>
    <property type="match status" value="1"/>
</dbReference>
<dbReference type="Pfam" id="PF00639">
    <property type="entry name" value="Rotamase"/>
    <property type="match status" value="1"/>
</dbReference>
<protein>
    <submittedName>
        <fullName evidence="3">Peptidylprolyl isomerase</fullName>
        <ecNumber evidence="3">5.2.1.8</ecNumber>
    </submittedName>
</protein>
<reference evidence="3 4" key="1">
    <citation type="submission" date="2023-05" db="EMBL/GenBank/DDBJ databases">
        <title>[ruminococcus] sp. nov., isolated from a pig farm feces dump.</title>
        <authorList>
            <person name="Chang Y.-H."/>
        </authorList>
    </citation>
    <scope>NUCLEOTIDE SEQUENCE [LARGE SCALE GENOMIC DNA]</scope>
    <source>
        <strain evidence="3 4">YH-rum2234</strain>
    </source>
</reference>
<keyword evidence="4" id="KW-1185">Reference proteome</keyword>
<evidence type="ECO:0000313" key="3">
    <source>
        <dbReference type="EMBL" id="MDI9242364.1"/>
    </source>
</evidence>
<dbReference type="GO" id="GO:0003755">
    <property type="term" value="F:peptidyl-prolyl cis-trans isomerase activity"/>
    <property type="evidence" value="ECO:0007669"/>
    <property type="project" value="UniProtKB-KW"/>
</dbReference>
<evidence type="ECO:0000256" key="1">
    <source>
        <dbReference type="PROSITE-ProRule" id="PRU00278"/>
    </source>
</evidence>
<dbReference type="PROSITE" id="PS51257">
    <property type="entry name" value="PROKAR_LIPOPROTEIN"/>
    <property type="match status" value="1"/>
</dbReference>
<dbReference type="EMBL" id="JASGBQ010000011">
    <property type="protein sequence ID" value="MDI9242364.1"/>
    <property type="molecule type" value="Genomic_DNA"/>
</dbReference>
<organism evidence="3 4">
    <name type="scientific">Fusibacillus kribbianus</name>
    <dbReference type="NCBI Taxonomy" id="3044208"/>
    <lineage>
        <taxon>Bacteria</taxon>
        <taxon>Bacillati</taxon>
        <taxon>Bacillota</taxon>
        <taxon>Clostridia</taxon>
        <taxon>Lachnospirales</taxon>
        <taxon>Lachnospiraceae</taxon>
        <taxon>Fusibacillus</taxon>
    </lineage>
</organism>
<dbReference type="InterPro" id="IPR046357">
    <property type="entry name" value="PPIase_dom_sf"/>
</dbReference>
<name>A0AAP4EXA6_9FIRM</name>
<dbReference type="Proteomes" id="UP001300383">
    <property type="component" value="Unassembled WGS sequence"/>
</dbReference>
<dbReference type="InterPro" id="IPR050245">
    <property type="entry name" value="PrsA_foldase"/>
</dbReference>
<dbReference type="PANTHER" id="PTHR47245">
    <property type="entry name" value="PEPTIDYLPROLYL ISOMERASE"/>
    <property type="match status" value="1"/>
</dbReference>
<gene>
    <name evidence="3" type="ORF">QJ036_07750</name>
</gene>
<feature type="domain" description="PpiC" evidence="2">
    <location>
        <begin position="182"/>
        <end position="277"/>
    </location>
</feature>
<comment type="caution">
    <text evidence="3">The sequence shown here is derived from an EMBL/GenBank/DDBJ whole genome shotgun (WGS) entry which is preliminary data.</text>
</comment>